<organism evidence="1 2">
    <name type="scientific">Senna tora</name>
    <dbReference type="NCBI Taxonomy" id="362788"/>
    <lineage>
        <taxon>Eukaryota</taxon>
        <taxon>Viridiplantae</taxon>
        <taxon>Streptophyta</taxon>
        <taxon>Embryophyta</taxon>
        <taxon>Tracheophyta</taxon>
        <taxon>Spermatophyta</taxon>
        <taxon>Magnoliopsida</taxon>
        <taxon>eudicotyledons</taxon>
        <taxon>Gunneridae</taxon>
        <taxon>Pentapetalae</taxon>
        <taxon>rosids</taxon>
        <taxon>fabids</taxon>
        <taxon>Fabales</taxon>
        <taxon>Fabaceae</taxon>
        <taxon>Caesalpinioideae</taxon>
        <taxon>Cassia clade</taxon>
        <taxon>Senna</taxon>
    </lineage>
</organism>
<keyword evidence="2" id="KW-1185">Reference proteome</keyword>
<evidence type="ECO:0000313" key="1">
    <source>
        <dbReference type="EMBL" id="KAF7826132.1"/>
    </source>
</evidence>
<comment type="caution">
    <text evidence="1">The sequence shown here is derived from an EMBL/GenBank/DDBJ whole genome shotgun (WGS) entry which is preliminary data.</text>
</comment>
<dbReference type="EMBL" id="JAAIUW010000006">
    <property type="protein sequence ID" value="KAF7826132.1"/>
    <property type="molecule type" value="Genomic_DNA"/>
</dbReference>
<sequence>MTPASEGPRHPPTTTVDFCGAINGGALLSL</sequence>
<dbReference type="Proteomes" id="UP000634136">
    <property type="component" value="Unassembled WGS sequence"/>
</dbReference>
<protein>
    <submittedName>
        <fullName evidence="1">Uncharacterized protein</fullName>
    </submittedName>
</protein>
<reference evidence="1" key="1">
    <citation type="submission" date="2020-09" db="EMBL/GenBank/DDBJ databases">
        <title>Genome-Enabled Discovery of Anthraquinone Biosynthesis in Senna tora.</title>
        <authorList>
            <person name="Kang S.-H."/>
            <person name="Pandey R.P."/>
            <person name="Lee C.-M."/>
            <person name="Sim J.-S."/>
            <person name="Jeong J.-T."/>
            <person name="Choi B.-S."/>
            <person name="Jung M."/>
            <person name="Ginzburg D."/>
            <person name="Zhao K."/>
            <person name="Won S.Y."/>
            <person name="Oh T.-J."/>
            <person name="Yu Y."/>
            <person name="Kim N.-H."/>
            <person name="Lee O.R."/>
            <person name="Lee T.-H."/>
            <person name="Bashyal P."/>
            <person name="Kim T.-S."/>
            <person name="Lee W.-H."/>
            <person name="Kawkins C."/>
            <person name="Kim C.-K."/>
            <person name="Kim J.S."/>
            <person name="Ahn B.O."/>
            <person name="Rhee S.Y."/>
            <person name="Sohng J.K."/>
        </authorList>
    </citation>
    <scope>NUCLEOTIDE SEQUENCE</scope>
    <source>
        <tissue evidence="1">Leaf</tissue>
    </source>
</reference>
<name>A0A834WKC7_9FABA</name>
<evidence type="ECO:0000313" key="2">
    <source>
        <dbReference type="Proteomes" id="UP000634136"/>
    </source>
</evidence>
<gene>
    <name evidence="1" type="ORF">G2W53_017296</name>
</gene>
<dbReference type="AlphaFoldDB" id="A0A834WKC7"/>
<accession>A0A834WKC7</accession>
<proteinExistence type="predicted"/>